<proteinExistence type="predicted"/>
<protein>
    <submittedName>
        <fullName evidence="2">Uncharacterized protein</fullName>
    </submittedName>
</protein>
<feature type="compositionally biased region" description="Polar residues" evidence="1">
    <location>
        <begin position="47"/>
        <end position="56"/>
    </location>
</feature>
<evidence type="ECO:0000256" key="1">
    <source>
        <dbReference type="SAM" id="MobiDB-lite"/>
    </source>
</evidence>
<name>A0AAV5ASS2_9AGAM</name>
<sequence>MYSSLLSSTQNAQRKQDTYTRVKQTLENKLSENTGGLRQTPWRFDLTSGSHTSKSDPTPHYLVDAYEKTSEGEEIPLGIIHVYEDGRTKSIDHFPNKFMDKTV</sequence>
<feature type="region of interest" description="Disordered" evidence="1">
    <location>
        <begin position="26"/>
        <end position="60"/>
    </location>
</feature>
<evidence type="ECO:0000313" key="2">
    <source>
        <dbReference type="EMBL" id="GJJ16058.1"/>
    </source>
</evidence>
<accession>A0AAV5ASS2</accession>
<gene>
    <name evidence="2" type="ORF">Clacol_010337</name>
</gene>
<comment type="caution">
    <text evidence="2">The sequence shown here is derived from an EMBL/GenBank/DDBJ whole genome shotgun (WGS) entry which is preliminary data.</text>
</comment>
<reference evidence="2" key="1">
    <citation type="submission" date="2021-10" db="EMBL/GenBank/DDBJ databases">
        <title>De novo Genome Assembly of Clathrus columnatus (Basidiomycota, Fungi) Using Illumina and Nanopore Sequence Data.</title>
        <authorList>
            <person name="Ogiso-Tanaka E."/>
            <person name="Itagaki H."/>
            <person name="Hosoya T."/>
            <person name="Hosaka K."/>
        </authorList>
    </citation>
    <scope>NUCLEOTIDE SEQUENCE</scope>
    <source>
        <strain evidence="2">MO-923</strain>
    </source>
</reference>
<keyword evidence="3" id="KW-1185">Reference proteome</keyword>
<dbReference type="AlphaFoldDB" id="A0AAV5ASS2"/>
<dbReference type="EMBL" id="BPWL01000012">
    <property type="protein sequence ID" value="GJJ16058.1"/>
    <property type="molecule type" value="Genomic_DNA"/>
</dbReference>
<dbReference type="Proteomes" id="UP001050691">
    <property type="component" value="Unassembled WGS sequence"/>
</dbReference>
<evidence type="ECO:0000313" key="3">
    <source>
        <dbReference type="Proteomes" id="UP001050691"/>
    </source>
</evidence>
<organism evidence="2 3">
    <name type="scientific">Clathrus columnatus</name>
    <dbReference type="NCBI Taxonomy" id="1419009"/>
    <lineage>
        <taxon>Eukaryota</taxon>
        <taxon>Fungi</taxon>
        <taxon>Dikarya</taxon>
        <taxon>Basidiomycota</taxon>
        <taxon>Agaricomycotina</taxon>
        <taxon>Agaricomycetes</taxon>
        <taxon>Phallomycetidae</taxon>
        <taxon>Phallales</taxon>
        <taxon>Clathraceae</taxon>
        <taxon>Clathrus</taxon>
    </lineage>
</organism>